<keyword evidence="3" id="KW-1185">Reference proteome</keyword>
<evidence type="ECO:0000256" key="1">
    <source>
        <dbReference type="SAM" id="MobiDB-lite"/>
    </source>
</evidence>
<evidence type="ECO:0000313" key="3">
    <source>
        <dbReference type="Proteomes" id="UP000535437"/>
    </source>
</evidence>
<evidence type="ECO:0008006" key="4">
    <source>
        <dbReference type="Google" id="ProtNLM"/>
    </source>
</evidence>
<dbReference type="RefSeq" id="WP_179541592.1">
    <property type="nucleotide sequence ID" value="NZ_BAAALL010000002.1"/>
</dbReference>
<comment type="caution">
    <text evidence="2">The sequence shown here is derived from an EMBL/GenBank/DDBJ whole genome shotgun (WGS) entry which is preliminary data.</text>
</comment>
<dbReference type="EMBL" id="JACCFY010000001">
    <property type="protein sequence ID" value="NYJ78217.1"/>
    <property type="molecule type" value="Genomic_DNA"/>
</dbReference>
<organism evidence="2 3">
    <name type="scientific">Nesterenkonia xinjiangensis</name>
    <dbReference type="NCBI Taxonomy" id="225327"/>
    <lineage>
        <taxon>Bacteria</taxon>
        <taxon>Bacillati</taxon>
        <taxon>Actinomycetota</taxon>
        <taxon>Actinomycetes</taxon>
        <taxon>Micrococcales</taxon>
        <taxon>Micrococcaceae</taxon>
        <taxon>Nesterenkonia</taxon>
    </lineage>
</organism>
<accession>A0A7Z0KC26</accession>
<dbReference type="AlphaFoldDB" id="A0A7Z0KC26"/>
<sequence>MADHQAPAAARGRPLSGRDLQPIPLRRLGAALPEGAGREDLQLRIRAGEYAVPQDSLGLVVHPWLRGVPERVDVEPLAFSVLDTVAESSLAEAAVILDAVLAGRITSERTLALDDFVEWEPYLRTHRRRARWARAVEFADPAAESPGESGVRALIRELGFHAPELQREFVLPDGRRVRADFAWEGVVAEFDGMVKYRRSQELSGVSPVDALEAEKHREDGLRALGLVVVRIIWDDILRPERLRRKLLQAGVPRAR</sequence>
<dbReference type="Proteomes" id="UP000535437">
    <property type="component" value="Unassembled WGS sequence"/>
</dbReference>
<gene>
    <name evidence="2" type="ORF">HNR09_001628</name>
</gene>
<evidence type="ECO:0000313" key="2">
    <source>
        <dbReference type="EMBL" id="NYJ78217.1"/>
    </source>
</evidence>
<feature type="region of interest" description="Disordered" evidence="1">
    <location>
        <begin position="1"/>
        <end position="21"/>
    </location>
</feature>
<proteinExistence type="predicted"/>
<reference evidence="2 3" key="1">
    <citation type="submission" date="2020-07" db="EMBL/GenBank/DDBJ databases">
        <title>Sequencing the genomes of 1000 actinobacteria strains.</title>
        <authorList>
            <person name="Klenk H.-P."/>
        </authorList>
    </citation>
    <scope>NUCLEOTIDE SEQUENCE [LARGE SCALE GENOMIC DNA]</scope>
    <source>
        <strain evidence="2 3">DSM 15475</strain>
    </source>
</reference>
<protein>
    <recommendedName>
        <fullName evidence="4">Very-short-patch-repair endonuclease</fullName>
    </recommendedName>
</protein>
<name>A0A7Z0KC26_9MICC</name>